<organism evidence="2 3">
    <name type="scientific">Colletotrichum karsti</name>
    <dbReference type="NCBI Taxonomy" id="1095194"/>
    <lineage>
        <taxon>Eukaryota</taxon>
        <taxon>Fungi</taxon>
        <taxon>Dikarya</taxon>
        <taxon>Ascomycota</taxon>
        <taxon>Pezizomycotina</taxon>
        <taxon>Sordariomycetes</taxon>
        <taxon>Hypocreomycetidae</taxon>
        <taxon>Glomerellales</taxon>
        <taxon>Glomerellaceae</taxon>
        <taxon>Colletotrichum</taxon>
        <taxon>Colletotrichum boninense species complex</taxon>
    </lineage>
</organism>
<evidence type="ECO:0000256" key="1">
    <source>
        <dbReference type="SAM" id="MobiDB-lite"/>
    </source>
</evidence>
<feature type="region of interest" description="Disordered" evidence="1">
    <location>
        <begin position="29"/>
        <end position="50"/>
    </location>
</feature>
<feature type="compositionally biased region" description="Polar residues" evidence="1">
    <location>
        <begin position="29"/>
        <end position="41"/>
    </location>
</feature>
<name>A0A9P6I5S2_9PEZI</name>
<comment type="caution">
    <text evidence="2">The sequence shown here is derived from an EMBL/GenBank/DDBJ whole genome shotgun (WGS) entry which is preliminary data.</text>
</comment>
<dbReference type="EMBL" id="JAATWM020000018">
    <property type="protein sequence ID" value="KAF9876350.1"/>
    <property type="molecule type" value="Genomic_DNA"/>
</dbReference>
<feature type="region of interest" description="Disordered" evidence="1">
    <location>
        <begin position="119"/>
        <end position="177"/>
    </location>
</feature>
<reference evidence="2" key="2">
    <citation type="submission" date="2020-11" db="EMBL/GenBank/DDBJ databases">
        <title>Whole genome sequencing of Colletotrichum sp.</title>
        <authorList>
            <person name="Li H."/>
        </authorList>
    </citation>
    <scope>NUCLEOTIDE SEQUENCE</scope>
    <source>
        <strain evidence="2">CkLH20</strain>
    </source>
</reference>
<dbReference type="Proteomes" id="UP000781932">
    <property type="component" value="Unassembled WGS sequence"/>
</dbReference>
<evidence type="ECO:0000313" key="3">
    <source>
        <dbReference type="Proteomes" id="UP000781932"/>
    </source>
</evidence>
<feature type="compositionally biased region" description="Polar residues" evidence="1">
    <location>
        <begin position="155"/>
        <end position="166"/>
    </location>
</feature>
<gene>
    <name evidence="2" type="ORF">CkaCkLH20_06293</name>
</gene>
<dbReference type="GeneID" id="62162084"/>
<proteinExistence type="predicted"/>
<sequence>MSGIKRKAELIAEDIQDCIVVATSTLYPAGSSTTNGKTSRPSTRRAVSSDDFKTKISVQGILLKRHFTRASLKAPGIATKESTRWCLKQPQNTDKSPREAHDFSLLNYEKENLFVQNAVSDNNDDGTDDEDRGSVSMNPSSDHDNGTAMALPASSPLNNVPVSAQSSRHRPKTDSTGRLVPKVLSSYMRSDGKMVLRLNMDEVNRLKADALWC</sequence>
<accession>A0A9P6I5S2</accession>
<reference evidence="2" key="1">
    <citation type="submission" date="2020-03" db="EMBL/GenBank/DDBJ databases">
        <authorList>
            <person name="He L."/>
        </authorList>
    </citation>
    <scope>NUCLEOTIDE SEQUENCE</scope>
    <source>
        <strain evidence="2">CkLH20</strain>
    </source>
</reference>
<feature type="compositionally biased region" description="Acidic residues" evidence="1">
    <location>
        <begin position="122"/>
        <end position="131"/>
    </location>
</feature>
<keyword evidence="3" id="KW-1185">Reference proteome</keyword>
<protein>
    <submittedName>
        <fullName evidence="2">Uncharacterized protein</fullName>
    </submittedName>
</protein>
<dbReference type="RefSeq" id="XP_038745811.1">
    <property type="nucleotide sequence ID" value="XM_038889010.1"/>
</dbReference>
<evidence type="ECO:0000313" key="2">
    <source>
        <dbReference type="EMBL" id="KAF9876350.1"/>
    </source>
</evidence>
<dbReference type="AlphaFoldDB" id="A0A9P6I5S2"/>